<dbReference type="EMBL" id="JANBPW010006382">
    <property type="protein sequence ID" value="KAJ1930594.1"/>
    <property type="molecule type" value="Genomic_DNA"/>
</dbReference>
<dbReference type="Proteomes" id="UP001150603">
    <property type="component" value="Unassembled WGS sequence"/>
</dbReference>
<protein>
    <submittedName>
        <fullName evidence="1">Uncharacterized protein</fullName>
    </submittedName>
</protein>
<evidence type="ECO:0000313" key="1">
    <source>
        <dbReference type="EMBL" id="KAJ1930594.1"/>
    </source>
</evidence>
<sequence>MCTIFTNKYYPPSRCAVVALELLDIPYLEAKIPSFAPPAWMDACVWCNCYSREYPCLYIPPSQTQPSPMYISGTMNILYYLEMATHQLPFPWHPTDHQHMRQFFGSLLAMYSYSLLLITDIVKRPWLNDYHVYLRSRLWEWVQSIDGLLRTADAPNTGPAYGGSGYIGIAEIAGLVYTGPLHCFNNMFSLEPPRTQEFSRYYRWRDFGMGHSLFHTLVTSTETMLQDWDCMNDIRGYAGSNGISAPH</sequence>
<evidence type="ECO:0000313" key="2">
    <source>
        <dbReference type="Proteomes" id="UP001150603"/>
    </source>
</evidence>
<reference evidence="1" key="1">
    <citation type="submission" date="2022-07" db="EMBL/GenBank/DDBJ databases">
        <title>Phylogenomic reconstructions and comparative analyses of Kickxellomycotina fungi.</title>
        <authorList>
            <person name="Reynolds N.K."/>
            <person name="Stajich J.E."/>
            <person name="Barry K."/>
            <person name="Grigoriev I.V."/>
            <person name="Crous P."/>
            <person name="Smith M.E."/>
        </authorList>
    </citation>
    <scope>NUCLEOTIDE SEQUENCE</scope>
    <source>
        <strain evidence="1">NRRL 5244</strain>
    </source>
</reference>
<gene>
    <name evidence="1" type="ORF">FBU59_006959</name>
</gene>
<keyword evidence="2" id="KW-1185">Reference proteome</keyword>
<proteinExistence type="predicted"/>
<accession>A0ACC1IYG7</accession>
<name>A0ACC1IYG7_9FUNG</name>
<comment type="caution">
    <text evidence="1">The sequence shown here is derived from an EMBL/GenBank/DDBJ whole genome shotgun (WGS) entry which is preliminary data.</text>
</comment>
<organism evidence="1 2">
    <name type="scientific">Linderina macrospora</name>
    <dbReference type="NCBI Taxonomy" id="4868"/>
    <lineage>
        <taxon>Eukaryota</taxon>
        <taxon>Fungi</taxon>
        <taxon>Fungi incertae sedis</taxon>
        <taxon>Zoopagomycota</taxon>
        <taxon>Kickxellomycotina</taxon>
        <taxon>Kickxellomycetes</taxon>
        <taxon>Kickxellales</taxon>
        <taxon>Kickxellaceae</taxon>
        <taxon>Linderina</taxon>
    </lineage>
</organism>